<dbReference type="Pfam" id="PF00018">
    <property type="entry name" value="SH3_1"/>
    <property type="match status" value="1"/>
</dbReference>
<evidence type="ECO:0000256" key="5">
    <source>
        <dbReference type="PROSITE-ProRule" id="PRU00192"/>
    </source>
</evidence>
<dbReference type="PRINTS" id="PR00499">
    <property type="entry name" value="P67PHOX"/>
</dbReference>
<evidence type="ECO:0000313" key="9">
    <source>
        <dbReference type="Ensembl" id="ENSFCTP00005059543.1"/>
    </source>
</evidence>
<protein>
    <recommendedName>
        <fullName evidence="11">NADPH oxidase activator 1</fullName>
    </recommendedName>
</protein>
<dbReference type="PANTHER" id="PTHR15175">
    <property type="entry name" value="NEUTROPHIL CYTOSOLIC FACTOR 2, NEUTROPHIL NADPH OXIDASE FACTOR 2"/>
    <property type="match status" value="1"/>
</dbReference>
<evidence type="ECO:0000313" key="10">
    <source>
        <dbReference type="Proteomes" id="UP000823872"/>
    </source>
</evidence>
<keyword evidence="4" id="KW-0802">TPR repeat</keyword>
<dbReference type="Gene3D" id="2.30.30.40">
    <property type="entry name" value="SH3 Domains"/>
    <property type="match status" value="1"/>
</dbReference>
<gene>
    <name evidence="9" type="primary">NOXA1</name>
</gene>
<dbReference type="InterPro" id="IPR000270">
    <property type="entry name" value="PB1_dom"/>
</dbReference>
<feature type="domain" description="PB1" evidence="8">
    <location>
        <begin position="390"/>
        <end position="470"/>
    </location>
</feature>
<evidence type="ECO:0000256" key="3">
    <source>
        <dbReference type="ARBA" id="ARBA00022737"/>
    </source>
</evidence>
<dbReference type="InterPro" id="IPR053793">
    <property type="entry name" value="PB1-like"/>
</dbReference>
<evidence type="ECO:0000259" key="8">
    <source>
        <dbReference type="PROSITE" id="PS51745"/>
    </source>
</evidence>
<feature type="region of interest" description="Disordered" evidence="6">
    <location>
        <begin position="290"/>
        <end position="381"/>
    </location>
</feature>
<dbReference type="InterPro" id="IPR036028">
    <property type="entry name" value="SH3-like_dom_sf"/>
</dbReference>
<dbReference type="PROSITE" id="PS51745">
    <property type="entry name" value="PB1"/>
    <property type="match status" value="1"/>
</dbReference>
<dbReference type="PANTHER" id="PTHR15175:SF4">
    <property type="entry name" value="NADPH OXIDASE ACTIVATOR 1"/>
    <property type="match status" value="1"/>
</dbReference>
<dbReference type="SUPFAM" id="SSF50044">
    <property type="entry name" value="SH3-domain"/>
    <property type="match status" value="1"/>
</dbReference>
<keyword evidence="3" id="KW-0677">Repeat</keyword>
<evidence type="ECO:0000259" key="7">
    <source>
        <dbReference type="PROSITE" id="PS50002"/>
    </source>
</evidence>
<keyword evidence="2 5" id="KW-0728">SH3 domain</keyword>
<feature type="compositionally biased region" description="Basic and acidic residues" evidence="6">
    <location>
        <begin position="334"/>
        <end position="347"/>
    </location>
</feature>
<sequence length="535" mass="57990">MPSLGDLLREWDRGAQAVARGDWDCALRLFSGYPEPSARMCFNVGCVHLLAGNPEAALRAFDQAVTKDTCMAVGFFQRGVASFQLERFQEALCDFRLALAQLRDNTAIDYTQLGLRFKLHAWEVLFNLGAAQCRLGLWAEATRSLEEALSKGSEGARDHLCTALDQVQVRGGQGGKQVVPTPWGCWSHSPPCRARIYTGPLRLSRGRGPMYPGVGAGEGLPVVCDKWVEGPPETTALVRCSGLRWPGPLQKQVHLQPRQGPRGEVFRPHRWHLELLEPVDFLGKAKVQGADGRARPGAAPRAAVTGAWKTRTACGPRRPPETETQVGPGQAGQADHHAPVLSDEQRPSVEQVGKQVPPGLRVAGEPDPGPSEDSSHAGGVAVGDPESLVTLIVQCAFTLALKVPRGADLSSLRTLLSQALPHQAQHGQLSYQDPSNEGRWVPLAREEVLQRAWRDKAASPGVLRLQCRGAGGRPVLYQVVARHSYSAQGPEDLDLQPGDIVDVLCEVDPAWLEGHCDGRIGIFPKCFVVPAGQYM</sequence>
<dbReference type="SMART" id="SM00666">
    <property type="entry name" value="PB1"/>
    <property type="match status" value="1"/>
</dbReference>
<dbReference type="Pfam" id="PF00564">
    <property type="entry name" value="PB1"/>
    <property type="match status" value="1"/>
</dbReference>
<dbReference type="Ensembl" id="ENSFCTT00005088279.1">
    <property type="protein sequence ID" value="ENSFCTP00005059543.1"/>
    <property type="gene ID" value="ENSFCTG00005031796.1"/>
</dbReference>
<organism evidence="9 10">
    <name type="scientific">Felis catus</name>
    <name type="common">Cat</name>
    <name type="synonym">Felis silvestris catus</name>
    <dbReference type="NCBI Taxonomy" id="9685"/>
    <lineage>
        <taxon>Eukaryota</taxon>
        <taxon>Metazoa</taxon>
        <taxon>Chordata</taxon>
        <taxon>Craniata</taxon>
        <taxon>Vertebrata</taxon>
        <taxon>Euteleostomi</taxon>
        <taxon>Mammalia</taxon>
        <taxon>Eutheria</taxon>
        <taxon>Laurasiatheria</taxon>
        <taxon>Carnivora</taxon>
        <taxon>Feliformia</taxon>
        <taxon>Felidae</taxon>
        <taxon>Felinae</taxon>
        <taxon>Felis</taxon>
    </lineage>
</organism>
<proteinExistence type="inferred from homology"/>
<reference evidence="9" key="2">
    <citation type="submission" date="2025-08" db="UniProtKB">
        <authorList>
            <consortium name="Ensembl"/>
        </authorList>
    </citation>
    <scope>IDENTIFICATION</scope>
    <source>
        <strain evidence="9">breed Abyssinian</strain>
    </source>
</reference>
<dbReference type="PROSITE" id="PS50002">
    <property type="entry name" value="SH3"/>
    <property type="match status" value="1"/>
</dbReference>
<dbReference type="InterPro" id="IPR019734">
    <property type="entry name" value="TPR_rpt"/>
</dbReference>
<reference evidence="9" key="3">
    <citation type="submission" date="2025-09" db="UniProtKB">
        <authorList>
            <consortium name="Ensembl"/>
        </authorList>
    </citation>
    <scope>IDENTIFICATION</scope>
    <source>
        <strain evidence="9">breed Abyssinian</strain>
    </source>
</reference>
<feature type="compositionally biased region" description="Low complexity" evidence="6">
    <location>
        <begin position="290"/>
        <end position="303"/>
    </location>
</feature>
<evidence type="ECO:0000256" key="6">
    <source>
        <dbReference type="SAM" id="MobiDB-lite"/>
    </source>
</evidence>
<accession>A0ABI8AKD8</accession>
<dbReference type="Proteomes" id="UP000823872">
    <property type="component" value="Chromosome D4"/>
</dbReference>
<dbReference type="Gene3D" id="1.25.40.10">
    <property type="entry name" value="Tetratricopeptide repeat domain"/>
    <property type="match status" value="1"/>
</dbReference>
<dbReference type="SMART" id="SM00028">
    <property type="entry name" value="TPR"/>
    <property type="match status" value="3"/>
</dbReference>
<name>A0ABI8AKD8_FELCA</name>
<comment type="similarity">
    <text evidence="1">Belongs to the NCF2/NOXA1 family.</text>
</comment>
<reference evidence="9 10" key="1">
    <citation type="submission" date="2021-02" db="EMBL/GenBank/DDBJ databases">
        <title>Safari Cat Assemblies.</title>
        <authorList>
            <person name="Bredemeyer K.R."/>
            <person name="Murphy W.J."/>
        </authorList>
    </citation>
    <scope>NUCLEOTIDE SEQUENCE [LARGE SCALE GENOMIC DNA]</scope>
</reference>
<feature type="domain" description="SH3" evidence="7">
    <location>
        <begin position="474"/>
        <end position="533"/>
    </location>
</feature>
<evidence type="ECO:0000256" key="2">
    <source>
        <dbReference type="ARBA" id="ARBA00022443"/>
    </source>
</evidence>
<evidence type="ECO:0000256" key="1">
    <source>
        <dbReference type="ARBA" id="ARBA00008051"/>
    </source>
</evidence>
<dbReference type="InterPro" id="IPR051864">
    <property type="entry name" value="NCF2_NOXA1"/>
</dbReference>
<evidence type="ECO:0008006" key="11">
    <source>
        <dbReference type="Google" id="ProtNLM"/>
    </source>
</evidence>
<dbReference type="SMART" id="SM00326">
    <property type="entry name" value="SH3"/>
    <property type="match status" value="1"/>
</dbReference>
<evidence type="ECO:0000256" key="4">
    <source>
        <dbReference type="ARBA" id="ARBA00022803"/>
    </source>
</evidence>
<dbReference type="SUPFAM" id="SSF54277">
    <property type="entry name" value="CAD &amp; PB1 domains"/>
    <property type="match status" value="1"/>
</dbReference>
<dbReference type="InterPro" id="IPR001452">
    <property type="entry name" value="SH3_domain"/>
</dbReference>
<dbReference type="GeneTree" id="ENSGT00530000063843"/>
<dbReference type="InterPro" id="IPR011990">
    <property type="entry name" value="TPR-like_helical_dom_sf"/>
</dbReference>
<dbReference type="SUPFAM" id="SSF48452">
    <property type="entry name" value="TPR-like"/>
    <property type="match status" value="1"/>
</dbReference>
<dbReference type="Gene3D" id="3.10.20.90">
    <property type="entry name" value="Phosphatidylinositol 3-kinase Catalytic Subunit, Chain A, domain 1"/>
    <property type="match status" value="1"/>
</dbReference>
<keyword evidence="10" id="KW-1185">Reference proteome</keyword>